<evidence type="ECO:0008006" key="3">
    <source>
        <dbReference type="Google" id="ProtNLM"/>
    </source>
</evidence>
<organism evidence="1 2">
    <name type="scientific">Amycolatopsis lexingtonensis</name>
    <dbReference type="NCBI Taxonomy" id="218822"/>
    <lineage>
        <taxon>Bacteria</taxon>
        <taxon>Bacillati</taxon>
        <taxon>Actinomycetota</taxon>
        <taxon>Actinomycetes</taxon>
        <taxon>Pseudonocardiales</taxon>
        <taxon>Pseudonocardiaceae</taxon>
        <taxon>Amycolatopsis</taxon>
    </lineage>
</organism>
<keyword evidence="2" id="KW-1185">Reference proteome</keyword>
<gene>
    <name evidence="1" type="ORF">H4696_009351</name>
</gene>
<reference evidence="1 2" key="1">
    <citation type="submission" date="2020-10" db="EMBL/GenBank/DDBJ databases">
        <title>Sequencing the genomes of 1000 actinobacteria strains.</title>
        <authorList>
            <person name="Klenk H.-P."/>
        </authorList>
    </citation>
    <scope>NUCLEOTIDE SEQUENCE [LARGE SCALE GENOMIC DNA]</scope>
    <source>
        <strain evidence="1 2">DSM 44653</strain>
    </source>
</reference>
<evidence type="ECO:0000313" key="2">
    <source>
        <dbReference type="Proteomes" id="UP000631670"/>
    </source>
</evidence>
<dbReference type="EMBL" id="JADBEG010000001">
    <property type="protein sequence ID" value="MBE1502251.1"/>
    <property type="molecule type" value="Genomic_DNA"/>
</dbReference>
<accession>A0ABR9IGC6</accession>
<protein>
    <recommendedName>
        <fullName evidence="3">Excreted virulence factor EspC, type VII ESX diderm</fullName>
    </recommendedName>
</protein>
<sequence>MTLDGPGFHVDVDALQGAAAGIAQTVHDQETFALRGLCGEAKLYGHSGLHDALADFCARWSQGLDKLSEDAEAIGDCLAHVAGVYRDTDEAAAAQMRVDPGTAAVDD</sequence>
<proteinExistence type="predicted"/>
<dbReference type="RefSeq" id="WP_249027220.1">
    <property type="nucleotide sequence ID" value="NZ_JADBEG010000001.1"/>
</dbReference>
<name>A0ABR9IGC6_9PSEU</name>
<comment type="caution">
    <text evidence="1">The sequence shown here is derived from an EMBL/GenBank/DDBJ whole genome shotgun (WGS) entry which is preliminary data.</text>
</comment>
<evidence type="ECO:0000313" key="1">
    <source>
        <dbReference type="EMBL" id="MBE1502251.1"/>
    </source>
</evidence>
<dbReference type="Proteomes" id="UP000631670">
    <property type="component" value="Unassembled WGS sequence"/>
</dbReference>